<sequence length="405" mass="46660">MIEALERLANFKAEPYLVTTLYFNFSPEDLTKNQLYLKVKDLVKNYRKFVEEKSPWTKEVKEGVLEDLENILEFVKDPDNIAGGRAFAIFTCSKKDLFEVIKLPYSYRNRIASDRHPLIREILAIDEEFGKVGVLLVDKHHIRFFIADITGTAEVGDFVTPILVRAHKFHSGGAFLRRAEGERRLQMPSRVGAPNSVRHGVGEWRFHQKIKHNWHLTLKLAADAVFEYWKANPFDHLVVGSLTGEPIREIEGVLHDYLRRILLGYIEINPATADEKEVWNKLLTFRIQKDREEERGLVTRFKEEIGFNRAVNGLEKTLEMLNMGNVRVLLVNEDFSAEGYICKETNTLSLNGQCPSESEKPEKVFDIVNEMIEEALHQRAKVEVIVDKQLQKEIDGVGALLRFPI</sequence>
<dbReference type="SUPFAM" id="SSF55315">
    <property type="entry name" value="L30e-like"/>
    <property type="match status" value="1"/>
</dbReference>
<proteinExistence type="predicted"/>
<dbReference type="EMBL" id="DQVE01000036">
    <property type="protein sequence ID" value="HIP98400.1"/>
    <property type="molecule type" value="Genomic_DNA"/>
</dbReference>
<feature type="domain" description="eRF1" evidence="1">
    <location>
        <begin position="293"/>
        <end position="405"/>
    </location>
</feature>
<gene>
    <name evidence="2" type="ORF">EYH37_03410</name>
</gene>
<evidence type="ECO:0000313" key="2">
    <source>
        <dbReference type="EMBL" id="HIP98400.1"/>
    </source>
</evidence>
<comment type="caution">
    <text evidence="2">The sequence shown here is derived from an EMBL/GenBank/DDBJ whole genome shotgun (WGS) entry which is preliminary data.</text>
</comment>
<name>A0A9D0YNU2_AQUAO</name>
<dbReference type="InterPro" id="IPR029064">
    <property type="entry name" value="Ribosomal_eL30-like_sf"/>
</dbReference>
<reference evidence="2" key="1">
    <citation type="journal article" date="2020" name="ISME J.">
        <title>Gammaproteobacteria mediating utilization of methyl-, sulfur- and petroleum organic compounds in deep ocean hydrothermal plumes.</title>
        <authorList>
            <person name="Zhou Z."/>
            <person name="Liu Y."/>
            <person name="Pan J."/>
            <person name="Cron B.R."/>
            <person name="Toner B.M."/>
            <person name="Anantharaman K."/>
            <person name="Breier J.A."/>
            <person name="Dick G.J."/>
            <person name="Li M."/>
        </authorList>
    </citation>
    <scope>NUCLEOTIDE SEQUENCE</scope>
    <source>
        <strain evidence="2">SZUA-1501</strain>
    </source>
</reference>
<accession>A0A9D0YNU2</accession>
<dbReference type="AlphaFoldDB" id="A0A9D0YNU2"/>
<dbReference type="Pfam" id="PF03465">
    <property type="entry name" value="eRF1_3"/>
    <property type="match status" value="1"/>
</dbReference>
<dbReference type="Pfam" id="PF18856">
    <property type="entry name" value="baeRF_family12"/>
    <property type="match status" value="1"/>
</dbReference>
<dbReference type="InterPro" id="IPR041374">
    <property type="entry name" value="BaeRF_family12"/>
</dbReference>
<organism evidence="2 3">
    <name type="scientific">Aquifex aeolicus</name>
    <dbReference type="NCBI Taxonomy" id="63363"/>
    <lineage>
        <taxon>Bacteria</taxon>
        <taxon>Pseudomonadati</taxon>
        <taxon>Aquificota</taxon>
        <taxon>Aquificia</taxon>
        <taxon>Aquificales</taxon>
        <taxon>Aquificaceae</taxon>
        <taxon>Aquifex</taxon>
    </lineage>
</organism>
<evidence type="ECO:0000259" key="1">
    <source>
        <dbReference type="Pfam" id="PF03465"/>
    </source>
</evidence>
<evidence type="ECO:0000313" key="3">
    <source>
        <dbReference type="Proteomes" id="UP000606463"/>
    </source>
</evidence>
<dbReference type="Gene3D" id="3.30.1330.30">
    <property type="match status" value="1"/>
</dbReference>
<dbReference type="InterPro" id="IPR005142">
    <property type="entry name" value="eRF1_3"/>
</dbReference>
<protein>
    <submittedName>
        <fullName evidence="2">Peptide chain release factor 1</fullName>
    </submittedName>
</protein>
<dbReference type="Proteomes" id="UP000606463">
    <property type="component" value="Unassembled WGS sequence"/>
</dbReference>